<evidence type="ECO:0000313" key="8">
    <source>
        <dbReference type="EMBL" id="KIR45060.1"/>
    </source>
</evidence>
<feature type="compositionally biased region" description="Polar residues" evidence="6">
    <location>
        <begin position="236"/>
        <end position="255"/>
    </location>
</feature>
<name>A0A0D0VJL3_CRYGA</name>
<evidence type="ECO:0000256" key="4">
    <source>
        <dbReference type="ARBA" id="ARBA00022833"/>
    </source>
</evidence>
<feature type="compositionally biased region" description="Polar residues" evidence="6">
    <location>
        <begin position="65"/>
        <end position="79"/>
    </location>
</feature>
<feature type="region of interest" description="Disordered" evidence="6">
    <location>
        <begin position="319"/>
        <end position="359"/>
    </location>
</feature>
<dbReference type="PROSITE" id="PS50157">
    <property type="entry name" value="ZINC_FINGER_C2H2_2"/>
    <property type="match status" value="2"/>
</dbReference>
<dbReference type="GO" id="GO:0008270">
    <property type="term" value="F:zinc ion binding"/>
    <property type="evidence" value="ECO:0007669"/>
    <property type="project" value="UniProtKB-KW"/>
</dbReference>
<feature type="compositionally biased region" description="Polar residues" evidence="6">
    <location>
        <begin position="319"/>
        <end position="329"/>
    </location>
</feature>
<dbReference type="GO" id="GO:0031519">
    <property type="term" value="C:PcG protein complex"/>
    <property type="evidence" value="ECO:0007669"/>
    <property type="project" value="TreeGrafter"/>
</dbReference>
<evidence type="ECO:0000259" key="7">
    <source>
        <dbReference type="PROSITE" id="PS50157"/>
    </source>
</evidence>
<feature type="domain" description="C2H2-type" evidence="7">
    <location>
        <begin position="123"/>
        <end position="147"/>
    </location>
</feature>
<dbReference type="GO" id="GO:0000785">
    <property type="term" value="C:chromatin"/>
    <property type="evidence" value="ECO:0007669"/>
    <property type="project" value="TreeGrafter"/>
</dbReference>
<keyword evidence="4" id="KW-0862">Zinc</keyword>
<feature type="compositionally biased region" description="Polar residues" evidence="6">
    <location>
        <begin position="1"/>
        <end position="14"/>
    </location>
</feature>
<feature type="domain" description="C2H2-type" evidence="7">
    <location>
        <begin position="95"/>
        <end position="122"/>
    </location>
</feature>
<dbReference type="SUPFAM" id="SSF57667">
    <property type="entry name" value="beta-beta-alpha zinc fingers"/>
    <property type="match status" value="1"/>
</dbReference>
<evidence type="ECO:0000256" key="5">
    <source>
        <dbReference type="PROSITE-ProRule" id="PRU00042"/>
    </source>
</evidence>
<feature type="region of interest" description="Disordered" evidence="6">
    <location>
        <begin position="234"/>
        <end position="255"/>
    </location>
</feature>
<feature type="compositionally biased region" description="Polar residues" evidence="6">
    <location>
        <begin position="45"/>
        <end position="57"/>
    </location>
</feature>
<evidence type="ECO:0000256" key="1">
    <source>
        <dbReference type="ARBA" id="ARBA00022723"/>
    </source>
</evidence>
<dbReference type="PANTHER" id="PTHR14003:SF19">
    <property type="entry name" value="YY2 TRANSCRIPTION FACTOR"/>
    <property type="match status" value="1"/>
</dbReference>
<feature type="region of interest" description="Disordered" evidence="6">
    <location>
        <begin position="170"/>
        <end position="205"/>
    </location>
</feature>
<dbReference type="PROSITE" id="PS00028">
    <property type="entry name" value="ZINC_FINGER_C2H2_1"/>
    <property type="match status" value="1"/>
</dbReference>
<feature type="compositionally biased region" description="Low complexity" evidence="6">
    <location>
        <begin position="335"/>
        <end position="348"/>
    </location>
</feature>
<evidence type="ECO:0000256" key="3">
    <source>
        <dbReference type="ARBA" id="ARBA00022771"/>
    </source>
</evidence>
<dbReference type="SMART" id="SM00355">
    <property type="entry name" value="ZnF_C2H2"/>
    <property type="match status" value="2"/>
</dbReference>
<reference evidence="8" key="1">
    <citation type="submission" date="2015-01" db="EMBL/GenBank/DDBJ databases">
        <title>The Genome Sequence of Cryptococcus gattii CA1280.</title>
        <authorList>
            <consortium name="The Broad Institute Genomics Platform"/>
            <person name="Cuomo C."/>
            <person name="Litvintseva A."/>
            <person name="Chen Y."/>
            <person name="Heitman J."/>
            <person name="Sun S."/>
            <person name="Springer D."/>
            <person name="Dromer F."/>
            <person name="Young S."/>
            <person name="Zeng Q."/>
            <person name="Gargeya S."/>
            <person name="Abouelleil A."/>
            <person name="Alvarado L."/>
            <person name="Chapman S.B."/>
            <person name="Gainer-Dewar J."/>
            <person name="Goldberg J."/>
            <person name="Griggs A."/>
            <person name="Gujja S."/>
            <person name="Hansen M."/>
            <person name="Howarth C."/>
            <person name="Imamovic A."/>
            <person name="Larimer J."/>
            <person name="Murphy C."/>
            <person name="Naylor J."/>
            <person name="Pearson M."/>
            <person name="Priest M."/>
            <person name="Roberts A."/>
            <person name="Saif S."/>
            <person name="Shea T."/>
            <person name="Sykes S."/>
            <person name="Wortman J."/>
            <person name="Nusbaum C."/>
            <person name="Birren B."/>
        </authorList>
    </citation>
    <scope>NUCLEOTIDE SEQUENCE [LARGE SCALE GENOMIC DNA]</scope>
    <source>
        <strain evidence="8">CA1280</strain>
    </source>
</reference>
<dbReference type="EMBL" id="KN847991">
    <property type="protein sequence ID" value="KIR45060.1"/>
    <property type="molecule type" value="Genomic_DNA"/>
</dbReference>
<dbReference type="AlphaFoldDB" id="A0A0D0VJL3"/>
<organism evidence="8">
    <name type="scientific">Cryptococcus bacillisporus CA1280</name>
    <dbReference type="NCBI Taxonomy" id="1296109"/>
    <lineage>
        <taxon>Eukaryota</taxon>
        <taxon>Fungi</taxon>
        <taxon>Dikarya</taxon>
        <taxon>Basidiomycota</taxon>
        <taxon>Agaricomycotina</taxon>
        <taxon>Tremellomycetes</taxon>
        <taxon>Tremellales</taxon>
        <taxon>Cryptococcaceae</taxon>
        <taxon>Cryptococcus</taxon>
        <taxon>Cryptococcus gattii species complex</taxon>
    </lineage>
</organism>
<dbReference type="InterPro" id="IPR013087">
    <property type="entry name" value="Znf_C2H2_type"/>
</dbReference>
<feature type="region of interest" description="Disordered" evidence="6">
    <location>
        <begin position="1"/>
        <end position="92"/>
    </location>
</feature>
<dbReference type="FunFam" id="3.30.160.60:FF:000303">
    <property type="entry name" value="Zinc finger protein 41"/>
    <property type="match status" value="1"/>
</dbReference>
<proteinExistence type="predicted"/>
<dbReference type="OrthoDB" id="654211at2759"/>
<keyword evidence="1" id="KW-0479">Metal-binding</keyword>
<dbReference type="InterPro" id="IPR036236">
    <property type="entry name" value="Znf_C2H2_sf"/>
</dbReference>
<keyword evidence="2" id="KW-0677">Repeat</keyword>
<dbReference type="GO" id="GO:0000978">
    <property type="term" value="F:RNA polymerase II cis-regulatory region sequence-specific DNA binding"/>
    <property type="evidence" value="ECO:0007669"/>
    <property type="project" value="TreeGrafter"/>
</dbReference>
<gene>
    <name evidence="8" type="ORF">I312_05625</name>
</gene>
<sequence>MSTEASPHQTQHLHSSYPHHPASIPSNEPPRISNLASPLPDAANGSHSFTGDLSMSSMKAEDSMSDNSAVAGQPSQPSKGKNGATGPAEGKAKPHVCPICQRGFTTGGHLQRHHRIHTGVKAFKCPFPGCETRTSRQDNLQQHYRTHLSPTLRRGSGSAARAAVNAAMEAAGLKSSSSRQPRKSKSGTGTPTSATASHFPSPYATNPGPNPYAAYMYDQQHGYPPPYPIPPGVAMTQPQSATSSRVPSPVNGHSATGSLPPAHQQSFFSQPYTPTYASYPNVHQQPPYRYPTGGIPYPAGPYSHHSLYSSSIAPEHSQHMYSPMQSSFAGHSREGSYGLSASAYGGRSPTSGAYGHARR</sequence>
<feature type="compositionally biased region" description="Low complexity" evidence="6">
    <location>
        <begin position="186"/>
        <end position="197"/>
    </location>
</feature>
<dbReference type="PANTHER" id="PTHR14003">
    <property type="entry name" value="TRANSCRIPTIONAL REPRESSOR PROTEIN YY"/>
    <property type="match status" value="1"/>
</dbReference>
<dbReference type="GO" id="GO:0005667">
    <property type="term" value="C:transcription regulator complex"/>
    <property type="evidence" value="ECO:0007669"/>
    <property type="project" value="TreeGrafter"/>
</dbReference>
<feature type="compositionally biased region" description="Low complexity" evidence="6">
    <location>
        <begin position="170"/>
        <end position="179"/>
    </location>
</feature>
<protein>
    <submittedName>
        <fullName evidence="8">Transcriptional regulator Nrg1</fullName>
    </submittedName>
</protein>
<dbReference type="Gene3D" id="3.30.160.60">
    <property type="entry name" value="Classic Zinc Finger"/>
    <property type="match status" value="2"/>
</dbReference>
<keyword evidence="3 5" id="KW-0863">Zinc-finger</keyword>
<evidence type="ECO:0000256" key="2">
    <source>
        <dbReference type="ARBA" id="ARBA00022737"/>
    </source>
</evidence>
<dbReference type="HOGENOM" id="CLU_771634_0_0_1"/>
<evidence type="ECO:0000256" key="6">
    <source>
        <dbReference type="SAM" id="MobiDB-lite"/>
    </source>
</evidence>
<accession>A0A0D0VJL3</accession>
<dbReference type="Pfam" id="PF00096">
    <property type="entry name" value="zf-C2H2"/>
    <property type="match status" value="2"/>
</dbReference>
<dbReference type="GO" id="GO:0000981">
    <property type="term" value="F:DNA-binding transcription factor activity, RNA polymerase II-specific"/>
    <property type="evidence" value="ECO:0007669"/>
    <property type="project" value="TreeGrafter"/>
</dbReference>